<protein>
    <recommendedName>
        <fullName evidence="2">C2H2-type domain-containing protein</fullName>
    </recommendedName>
</protein>
<dbReference type="OrthoDB" id="8069632at2759"/>
<dbReference type="EMBL" id="JANIIK010000116">
    <property type="protein sequence ID" value="KAJ3587189.1"/>
    <property type="molecule type" value="Genomic_DNA"/>
</dbReference>
<dbReference type="Gene3D" id="3.30.160.60">
    <property type="entry name" value="Classic Zinc Finger"/>
    <property type="match status" value="1"/>
</dbReference>
<dbReference type="AlphaFoldDB" id="A0A9Q0DEZ5"/>
<keyword evidence="1" id="KW-0863">Zinc-finger</keyword>
<name>A0A9Q0DEZ5_9TELE</name>
<reference evidence="3" key="1">
    <citation type="submission" date="2022-07" db="EMBL/GenBank/DDBJ databases">
        <title>Chromosome-level genome of Muraenolepis orangiensis.</title>
        <authorList>
            <person name="Kim J."/>
        </authorList>
    </citation>
    <scope>NUCLEOTIDE SEQUENCE</scope>
    <source>
        <strain evidence="3">KU_S4_2022</strain>
        <tissue evidence="3">Muscle</tissue>
    </source>
</reference>
<keyword evidence="4" id="KW-1185">Reference proteome</keyword>
<accession>A0A9Q0DEZ5</accession>
<comment type="caution">
    <text evidence="3">The sequence shown here is derived from an EMBL/GenBank/DDBJ whole genome shotgun (WGS) entry which is preliminary data.</text>
</comment>
<dbReference type="SMART" id="SM00355">
    <property type="entry name" value="ZnF_C2H2"/>
    <property type="match status" value="3"/>
</dbReference>
<dbReference type="Pfam" id="PF00096">
    <property type="entry name" value="zf-C2H2"/>
    <property type="match status" value="1"/>
</dbReference>
<keyword evidence="1" id="KW-0479">Metal-binding</keyword>
<evidence type="ECO:0000313" key="3">
    <source>
        <dbReference type="EMBL" id="KAJ3587189.1"/>
    </source>
</evidence>
<keyword evidence="1" id="KW-0862">Zinc</keyword>
<evidence type="ECO:0000313" key="4">
    <source>
        <dbReference type="Proteomes" id="UP001148018"/>
    </source>
</evidence>
<feature type="domain" description="C2H2-type" evidence="2">
    <location>
        <begin position="84"/>
        <end position="112"/>
    </location>
</feature>
<dbReference type="PROSITE" id="PS00028">
    <property type="entry name" value="ZINC_FINGER_C2H2_1"/>
    <property type="match status" value="1"/>
</dbReference>
<dbReference type="PROSITE" id="PS50157">
    <property type="entry name" value="ZINC_FINGER_C2H2_2"/>
    <property type="match status" value="1"/>
</dbReference>
<evidence type="ECO:0000259" key="2">
    <source>
        <dbReference type="PROSITE" id="PS50157"/>
    </source>
</evidence>
<evidence type="ECO:0000256" key="1">
    <source>
        <dbReference type="PROSITE-ProRule" id="PRU00042"/>
    </source>
</evidence>
<organism evidence="3 4">
    <name type="scientific">Muraenolepis orangiensis</name>
    <name type="common">Patagonian moray cod</name>
    <dbReference type="NCBI Taxonomy" id="630683"/>
    <lineage>
        <taxon>Eukaryota</taxon>
        <taxon>Metazoa</taxon>
        <taxon>Chordata</taxon>
        <taxon>Craniata</taxon>
        <taxon>Vertebrata</taxon>
        <taxon>Euteleostomi</taxon>
        <taxon>Actinopterygii</taxon>
        <taxon>Neopterygii</taxon>
        <taxon>Teleostei</taxon>
        <taxon>Neoteleostei</taxon>
        <taxon>Acanthomorphata</taxon>
        <taxon>Zeiogadaria</taxon>
        <taxon>Gadariae</taxon>
        <taxon>Gadiformes</taxon>
        <taxon>Muraenolepidoidei</taxon>
        <taxon>Muraenolepididae</taxon>
        <taxon>Muraenolepis</taxon>
    </lineage>
</organism>
<proteinExistence type="predicted"/>
<dbReference type="InterPro" id="IPR013087">
    <property type="entry name" value="Znf_C2H2_type"/>
</dbReference>
<sequence>MNQRVKRQKVPASLLHRQDSSVGLLTTSPKVLYCEKCGFASTATEEFENHMQEHLTRFYCFYCNHISYSKKELEVHLLQHKYPFRCQYCGQGYMRRAHLLNHIERLHSKDVGPQCNNTQTTIPETFSLSTTFVPRVHKTNAPTVKVRIPGPVARNDHGNKGRQRCKTADLNVLNAPKVSPQLISPMKNFVQHNMALTVPLPEEVSIPAGCMVELIEMKTVNGTKELKLRLVSHQQNTSVLDDPVLQHSTSVNPFSTALNPRNLFGNSKTCVNSKKPTVNNSNVWHPPTFQTNVDKNALNTFHSGMSGTKKTLQESVIHNVEIPYALPTRVPRISEYPSRQSMAEPTAQAETMKPKIDHSAPIVAGKTAKKVTNSANQAIKEALSSCKTPQRENKLVVECPGIPLELQNNRVVSTARYGREGASDRGRGAGEIGCKRSGRWVFADKSVVEQRE</sequence>
<dbReference type="Proteomes" id="UP001148018">
    <property type="component" value="Unassembled WGS sequence"/>
</dbReference>
<gene>
    <name evidence="3" type="ORF">NHX12_010787</name>
</gene>
<dbReference type="GO" id="GO:0008270">
    <property type="term" value="F:zinc ion binding"/>
    <property type="evidence" value="ECO:0007669"/>
    <property type="project" value="UniProtKB-KW"/>
</dbReference>